<gene>
    <name evidence="4" type="ORF">BXYJ_LOCUS7537</name>
</gene>
<dbReference type="WBParaSite" id="BXY_1550200.1">
    <property type="protein sequence ID" value="BXY_1550200.1"/>
    <property type="gene ID" value="BXY_1550200"/>
</dbReference>
<keyword evidence="3" id="KW-0472">Membrane</keyword>
<accession>A0A1I7SR38</accession>
<feature type="compositionally biased region" description="Basic and acidic residues" evidence="2">
    <location>
        <begin position="348"/>
        <end position="360"/>
    </location>
</feature>
<feature type="transmembrane region" description="Helical" evidence="3">
    <location>
        <begin position="149"/>
        <end position="171"/>
    </location>
</feature>
<feature type="region of interest" description="Disordered" evidence="2">
    <location>
        <begin position="1"/>
        <end position="48"/>
    </location>
</feature>
<sequence length="855" mass="93663">MTDKVPEDNKPADSAAETKEEPKKEEAPHDALVGPVSPSDVSHPSVYEDDHAFEEEDEVSYAGSLDEEPIMPDNEFQSNMTLNELLSNYPDLRAGETIADHLPVPPDGGYGWVVVAAAFFNNLVVDGIANSFGPFMGAYEREFKESKALTSFIGSLLIGCCLLCGPVAGGLLNRYDARRVVICGALFAALAFITSTASPNIFVHLLFYGFCGGVGFGLIYLPGIVVVSQYFESKRALATGIAVAGSGFGTFVCPLICKFCIEQYGWRVALYVCSVLIIMAAGMGGLFEPLPMPGDEPKPGFKERLLKLFKKAEKKNEARLASRQTSVVSHAAIHKDLASRPDSQCFSEQREDGHPLLNDETHRQSTIEEEGVQSPSTPKRPALSPITENRVLNKSRAGSQHIANERFQVAPVRARKHTLTSMASDLNSDFRQSRGNLVGQLSRISVRSYAQSLSRLSQSQVITAGDSMASIALSGVDPKEFTRPFSRKDIFLQGSIKNLPEFEAEGHDFKNYRESQISIPAAVVAQTASKSTSRVDIAEISSRLGGSRYSRIGGLENIENDPYFDFQDDSKFKWIPYAIRNSFNEMIDVNLLMEPVMMLMCVSNIIGMLGFYVPLVFIIDLAQTRGATVSEGTALLSVIGVTNTVGRVFFGWMADRRWLSALTISNASLILCGMLTMACYFCGLYTMLMGYAALFGFVISAYISLTSIVLSDLLGVERLTNSFGLLVVSRGLASLMGTPLAGVVFDVTKSYDATFVAAGFMFILSGVFGLMVAIFHRRARSQLKNEGDYQLKEADQQSGKLSVLTERSEENLTEYQRTIQSLKAQHELIRELENYKAKGKVSVVNEEEDAAGEYH</sequence>
<protein>
    <submittedName>
        <fullName evidence="4">(pine wood nematode) hypothetical protein</fullName>
    </submittedName>
</protein>
<feature type="compositionally biased region" description="Basic and acidic residues" evidence="2">
    <location>
        <begin position="1"/>
        <end position="29"/>
    </location>
</feature>
<feature type="transmembrane region" description="Helical" evidence="3">
    <location>
        <begin position="755"/>
        <end position="775"/>
    </location>
</feature>
<dbReference type="InterPro" id="IPR011701">
    <property type="entry name" value="MFS"/>
</dbReference>
<evidence type="ECO:0000256" key="3">
    <source>
        <dbReference type="SAM" id="Phobius"/>
    </source>
</evidence>
<dbReference type="PANTHER" id="PTHR11360:SF286">
    <property type="entry name" value="GH22266P"/>
    <property type="match status" value="1"/>
</dbReference>
<feature type="transmembrane region" description="Helical" evidence="3">
    <location>
        <begin position="205"/>
        <end position="231"/>
    </location>
</feature>
<organism evidence="6 8">
    <name type="scientific">Bursaphelenchus xylophilus</name>
    <name type="common">Pinewood nematode worm</name>
    <name type="synonym">Aphelenchoides xylophilus</name>
    <dbReference type="NCBI Taxonomy" id="6326"/>
    <lineage>
        <taxon>Eukaryota</taxon>
        <taxon>Metazoa</taxon>
        <taxon>Ecdysozoa</taxon>
        <taxon>Nematoda</taxon>
        <taxon>Chromadorea</taxon>
        <taxon>Rhabditida</taxon>
        <taxon>Tylenchina</taxon>
        <taxon>Tylenchomorpha</taxon>
        <taxon>Aphelenchoidea</taxon>
        <taxon>Aphelenchoididae</taxon>
        <taxon>Bursaphelenchus</taxon>
    </lineage>
</organism>
<feature type="region of interest" description="Disordered" evidence="2">
    <location>
        <begin position="365"/>
        <end position="387"/>
    </location>
</feature>
<evidence type="ECO:0000313" key="5">
    <source>
        <dbReference type="EMBL" id="CAG9110787.1"/>
    </source>
</evidence>
<feature type="transmembrane region" description="Helical" evidence="3">
    <location>
        <begin position="658"/>
        <end position="681"/>
    </location>
</feature>
<keyword evidence="7" id="KW-1185">Reference proteome</keyword>
<dbReference type="EMBL" id="CAJFDI010000003">
    <property type="protein sequence ID" value="CAD5222569.1"/>
    <property type="molecule type" value="Genomic_DNA"/>
</dbReference>
<dbReference type="GO" id="GO:0008028">
    <property type="term" value="F:monocarboxylic acid transmembrane transporter activity"/>
    <property type="evidence" value="ECO:0007669"/>
    <property type="project" value="TreeGrafter"/>
</dbReference>
<dbReference type="Gene3D" id="1.20.1250.20">
    <property type="entry name" value="MFS general substrate transporter like domains"/>
    <property type="match status" value="2"/>
</dbReference>
<dbReference type="EMBL" id="CAJFCV020000003">
    <property type="protein sequence ID" value="CAG9110787.1"/>
    <property type="molecule type" value="Genomic_DNA"/>
</dbReference>
<evidence type="ECO:0000313" key="4">
    <source>
        <dbReference type="EMBL" id="CAD5222569.1"/>
    </source>
</evidence>
<proteinExistence type="predicted"/>
<feature type="coiled-coil region" evidence="1">
    <location>
        <begin position="805"/>
        <end position="832"/>
    </location>
</feature>
<evidence type="ECO:0000313" key="7">
    <source>
        <dbReference type="Proteomes" id="UP000659654"/>
    </source>
</evidence>
<reference evidence="5" key="2">
    <citation type="submission" date="2020-08" db="EMBL/GenBank/DDBJ databases">
        <authorList>
            <person name="Kikuchi T."/>
        </authorList>
    </citation>
    <scope>NUCLEOTIDE SEQUENCE</scope>
    <source>
        <strain evidence="4">Ka4C1</strain>
    </source>
</reference>
<name>A0A1I7SR38_BURXY</name>
<evidence type="ECO:0000313" key="6">
    <source>
        <dbReference type="Proteomes" id="UP000095284"/>
    </source>
</evidence>
<evidence type="ECO:0000313" key="8">
    <source>
        <dbReference type="WBParaSite" id="BXY_1550200.1"/>
    </source>
</evidence>
<feature type="transmembrane region" description="Helical" evidence="3">
    <location>
        <begin position="237"/>
        <end position="256"/>
    </location>
</feature>
<keyword evidence="1" id="KW-0175">Coiled coil</keyword>
<feature type="transmembrane region" description="Helical" evidence="3">
    <location>
        <begin position="688"/>
        <end position="710"/>
    </location>
</feature>
<dbReference type="PANTHER" id="PTHR11360">
    <property type="entry name" value="MONOCARBOXYLATE TRANSPORTER"/>
    <property type="match status" value="1"/>
</dbReference>
<feature type="transmembrane region" description="Helical" evidence="3">
    <location>
        <begin position="596"/>
        <end position="622"/>
    </location>
</feature>
<dbReference type="InterPro" id="IPR050327">
    <property type="entry name" value="Proton-linked_MCT"/>
</dbReference>
<dbReference type="InterPro" id="IPR036259">
    <property type="entry name" value="MFS_trans_sf"/>
</dbReference>
<keyword evidence="3" id="KW-0812">Transmembrane</keyword>
<evidence type="ECO:0000256" key="2">
    <source>
        <dbReference type="SAM" id="MobiDB-lite"/>
    </source>
</evidence>
<feature type="transmembrane region" description="Helical" evidence="3">
    <location>
        <begin position="268"/>
        <end position="287"/>
    </location>
</feature>
<feature type="region of interest" description="Disordered" evidence="2">
    <location>
        <begin position="341"/>
        <end position="360"/>
    </location>
</feature>
<feature type="transmembrane region" description="Helical" evidence="3">
    <location>
        <begin position="177"/>
        <end position="193"/>
    </location>
</feature>
<dbReference type="eggNOG" id="KOG2504">
    <property type="taxonomic scope" value="Eukaryota"/>
</dbReference>
<dbReference type="AlphaFoldDB" id="A0A1I7SR38"/>
<evidence type="ECO:0000256" key="1">
    <source>
        <dbReference type="SAM" id="Coils"/>
    </source>
</evidence>
<dbReference type="SUPFAM" id="SSF103473">
    <property type="entry name" value="MFS general substrate transporter"/>
    <property type="match status" value="1"/>
</dbReference>
<dbReference type="Proteomes" id="UP000582659">
    <property type="component" value="Unassembled WGS sequence"/>
</dbReference>
<dbReference type="Proteomes" id="UP000095284">
    <property type="component" value="Unplaced"/>
</dbReference>
<dbReference type="Proteomes" id="UP000659654">
    <property type="component" value="Unassembled WGS sequence"/>
</dbReference>
<dbReference type="Pfam" id="PF07690">
    <property type="entry name" value="MFS_1"/>
    <property type="match status" value="2"/>
</dbReference>
<reference evidence="8" key="1">
    <citation type="submission" date="2016-11" db="UniProtKB">
        <authorList>
            <consortium name="WormBaseParasite"/>
        </authorList>
    </citation>
    <scope>IDENTIFICATION</scope>
</reference>
<keyword evidence="3" id="KW-1133">Transmembrane helix</keyword>
<feature type="compositionally biased region" description="Low complexity" evidence="2">
    <location>
        <begin position="33"/>
        <end position="45"/>
    </location>
</feature>
<dbReference type="OrthoDB" id="6499973at2759"/>